<feature type="transmembrane region" description="Helical" evidence="1">
    <location>
        <begin position="78"/>
        <end position="98"/>
    </location>
</feature>
<protein>
    <submittedName>
        <fullName evidence="2">DUF4345 domain-containing protein</fullName>
    </submittedName>
</protein>
<feature type="transmembrane region" description="Helical" evidence="1">
    <location>
        <begin position="9"/>
        <end position="32"/>
    </location>
</feature>
<dbReference type="EMBL" id="JAOVZQ010000001">
    <property type="protein sequence ID" value="MCY0094310.1"/>
    <property type="molecule type" value="Genomic_DNA"/>
</dbReference>
<feature type="transmembrane region" description="Helical" evidence="1">
    <location>
        <begin position="52"/>
        <end position="71"/>
    </location>
</feature>
<comment type="caution">
    <text evidence="2">The sequence shown here is derived from an EMBL/GenBank/DDBJ whole genome shotgun (WGS) entry which is preliminary data.</text>
</comment>
<evidence type="ECO:0000313" key="3">
    <source>
        <dbReference type="Proteomes" id="UP001081283"/>
    </source>
</evidence>
<accession>A0ABT3YEI9</accession>
<keyword evidence="1" id="KW-0472">Membrane</keyword>
<organism evidence="2 3">
    <name type="scientific">Hoeflea ulvae</name>
    <dbReference type="NCBI Taxonomy" id="2983764"/>
    <lineage>
        <taxon>Bacteria</taxon>
        <taxon>Pseudomonadati</taxon>
        <taxon>Pseudomonadota</taxon>
        <taxon>Alphaproteobacteria</taxon>
        <taxon>Hyphomicrobiales</taxon>
        <taxon>Rhizobiaceae</taxon>
        <taxon>Hoeflea</taxon>
    </lineage>
</organism>
<proteinExistence type="predicted"/>
<gene>
    <name evidence="2" type="ORF">OEG82_09770</name>
</gene>
<dbReference type="Proteomes" id="UP001081283">
    <property type="component" value="Unassembled WGS sequence"/>
</dbReference>
<keyword evidence="1" id="KW-1133">Transmembrane helix</keyword>
<reference evidence="2" key="1">
    <citation type="submission" date="2022-10" db="EMBL/GenBank/DDBJ databases">
        <title>Hoeflea sp. J2-29, isolated from marine algae.</title>
        <authorList>
            <person name="Kristyanto S."/>
            <person name="Kim J.M."/>
            <person name="Jeon C.O."/>
        </authorList>
    </citation>
    <scope>NUCLEOTIDE SEQUENCE</scope>
    <source>
        <strain evidence="2">J2-29</strain>
    </source>
</reference>
<dbReference type="RefSeq" id="WP_267612261.1">
    <property type="nucleotide sequence ID" value="NZ_JAOVZQ010000001.1"/>
</dbReference>
<evidence type="ECO:0000313" key="2">
    <source>
        <dbReference type="EMBL" id="MCY0094310.1"/>
    </source>
</evidence>
<keyword evidence="1" id="KW-0812">Transmembrane</keyword>
<sequence>MKTSIFQKAVLLVAGVTAIFIGGSILFSPAAFYAAYGISLPADVSLTNEMRATGGSVAMLGLLTLSGLVFARFALASTLLAAAMFLAFGATRLLSLGIDGQPDGGLVTAMIAELVIGTAGLAALIAARKPA</sequence>
<evidence type="ECO:0000256" key="1">
    <source>
        <dbReference type="SAM" id="Phobius"/>
    </source>
</evidence>
<dbReference type="Pfam" id="PF14248">
    <property type="entry name" value="DUF4345"/>
    <property type="match status" value="1"/>
</dbReference>
<keyword evidence="3" id="KW-1185">Reference proteome</keyword>
<dbReference type="InterPro" id="IPR025597">
    <property type="entry name" value="DUF4345"/>
</dbReference>
<name>A0ABT3YEI9_9HYPH</name>
<feature type="transmembrane region" description="Helical" evidence="1">
    <location>
        <begin position="104"/>
        <end position="127"/>
    </location>
</feature>